<evidence type="ECO:0000313" key="4">
    <source>
        <dbReference type="Proteomes" id="UP001190700"/>
    </source>
</evidence>
<feature type="region of interest" description="Disordered" evidence="1">
    <location>
        <begin position="1"/>
        <end position="31"/>
    </location>
</feature>
<reference evidence="3 4" key="1">
    <citation type="journal article" date="2015" name="Genome Biol. Evol.">
        <title>Comparative Genomics of a Bacterivorous Green Alga Reveals Evolutionary Causalities and Consequences of Phago-Mixotrophic Mode of Nutrition.</title>
        <authorList>
            <person name="Burns J.A."/>
            <person name="Paasch A."/>
            <person name="Narechania A."/>
            <person name="Kim E."/>
        </authorList>
    </citation>
    <scope>NUCLEOTIDE SEQUENCE [LARGE SCALE GENOMIC DNA]</scope>
    <source>
        <strain evidence="3 4">PLY_AMNH</strain>
    </source>
</reference>
<accession>A0AAE0FDG4</accession>
<dbReference type="Proteomes" id="UP001190700">
    <property type="component" value="Unassembled WGS sequence"/>
</dbReference>
<organism evidence="3 4">
    <name type="scientific">Cymbomonas tetramitiformis</name>
    <dbReference type="NCBI Taxonomy" id="36881"/>
    <lineage>
        <taxon>Eukaryota</taxon>
        <taxon>Viridiplantae</taxon>
        <taxon>Chlorophyta</taxon>
        <taxon>Pyramimonadophyceae</taxon>
        <taxon>Pyramimonadales</taxon>
        <taxon>Pyramimonadaceae</taxon>
        <taxon>Cymbomonas</taxon>
    </lineage>
</organism>
<evidence type="ECO:0000256" key="2">
    <source>
        <dbReference type="SAM" id="Phobius"/>
    </source>
</evidence>
<feature type="transmembrane region" description="Helical" evidence="2">
    <location>
        <begin position="434"/>
        <end position="456"/>
    </location>
</feature>
<evidence type="ECO:0008006" key="5">
    <source>
        <dbReference type="Google" id="ProtNLM"/>
    </source>
</evidence>
<feature type="transmembrane region" description="Helical" evidence="2">
    <location>
        <begin position="288"/>
        <end position="316"/>
    </location>
</feature>
<keyword evidence="2" id="KW-0812">Transmembrane</keyword>
<gene>
    <name evidence="3" type="ORF">CYMTET_33144</name>
</gene>
<keyword evidence="2" id="KW-0472">Membrane</keyword>
<sequence length="599" mass="66099">MSMEGRYMSSTDARSKDNAIHELTTPATQPDAKRLSSSVCMDCECLSELDVGSITNTPLESTMMGVQSDTNSVPASMSMNGRYMLALPRSSVSARDCMTGFEGLVYECTPHHWISTSAGQAPLAGRSKEYGREDNGAAEDPLSTTWSANAVESALRPARRATKLNVGSEAQEQAESQTYNAESETYNAESQSYNAESQRCKGLSVFLRKERGTSVSLQQQELCASRNVAFDILIWGAEATLDLTTAASMKLDKWCPLYLLLGVIVGSSLTLVGHVVTPHHIPWQHPDYWWECITVCSTVWCVMLAAFIVTHITFLLTLSTPFPRRGFIIVLAVGSLTDLVTWLVVSCTYSAVQGPPYPMPFIGLGGGFTSGLSMAFSFVYLMTACLKRNDEFKSRLRAVLKCTTATCVVTIGYIVLLCFITAAKKYQDIEGWHWIAVVLVVGYPDVVQALVLKLAFQAAGSDDASVHIVVGNLLTAVHSSFICMCMTMLPTHLCIALLVAEIIKNLRIGLTAVALHKLADAESQEQCKRMLQTSRRLRRCRINLLRIVLFLVMEYGKILCAAYAFVFELWFCINAVACGIDLTFQFKWLRRKEWQPGSE</sequence>
<proteinExistence type="predicted"/>
<feature type="transmembrane region" description="Helical" evidence="2">
    <location>
        <begin position="562"/>
        <end position="584"/>
    </location>
</feature>
<feature type="transmembrane region" description="Helical" evidence="2">
    <location>
        <begin position="257"/>
        <end position="276"/>
    </location>
</feature>
<feature type="compositionally biased region" description="Basic and acidic residues" evidence="1">
    <location>
        <begin position="126"/>
        <end position="135"/>
    </location>
</feature>
<feature type="transmembrane region" description="Helical" evidence="2">
    <location>
        <begin position="364"/>
        <end position="386"/>
    </location>
</feature>
<dbReference type="EMBL" id="LGRX02020119">
    <property type="protein sequence ID" value="KAK3257782.1"/>
    <property type="molecule type" value="Genomic_DNA"/>
</dbReference>
<feature type="transmembrane region" description="Helical" evidence="2">
    <location>
        <begin position="398"/>
        <end position="422"/>
    </location>
</feature>
<keyword evidence="4" id="KW-1185">Reference proteome</keyword>
<comment type="caution">
    <text evidence="3">The sequence shown here is derived from an EMBL/GenBank/DDBJ whole genome shotgun (WGS) entry which is preliminary data.</text>
</comment>
<feature type="compositionally biased region" description="Polar residues" evidence="1">
    <location>
        <begin position="168"/>
        <end position="190"/>
    </location>
</feature>
<protein>
    <recommendedName>
        <fullName evidence="5">Transmembrane protein</fullName>
    </recommendedName>
</protein>
<name>A0AAE0FDG4_9CHLO</name>
<feature type="region of interest" description="Disordered" evidence="1">
    <location>
        <begin position="160"/>
        <end position="190"/>
    </location>
</feature>
<feature type="transmembrane region" description="Helical" evidence="2">
    <location>
        <begin position="328"/>
        <end position="352"/>
    </location>
</feature>
<keyword evidence="2" id="KW-1133">Transmembrane helix</keyword>
<evidence type="ECO:0000256" key="1">
    <source>
        <dbReference type="SAM" id="MobiDB-lite"/>
    </source>
</evidence>
<feature type="transmembrane region" description="Helical" evidence="2">
    <location>
        <begin position="468"/>
        <end position="489"/>
    </location>
</feature>
<evidence type="ECO:0000313" key="3">
    <source>
        <dbReference type="EMBL" id="KAK3257782.1"/>
    </source>
</evidence>
<dbReference type="AlphaFoldDB" id="A0AAE0FDG4"/>
<feature type="region of interest" description="Disordered" evidence="1">
    <location>
        <begin position="124"/>
        <end position="145"/>
    </location>
</feature>